<evidence type="ECO:0000256" key="4">
    <source>
        <dbReference type="ARBA" id="ARBA00032321"/>
    </source>
</evidence>
<name>A0ABT4V2I3_9PSEU</name>
<dbReference type="Proteomes" id="UP001210380">
    <property type="component" value="Unassembled WGS sequence"/>
</dbReference>
<dbReference type="EMBL" id="JAQGLA010000040">
    <property type="protein sequence ID" value="MDA3628176.1"/>
    <property type="molecule type" value="Genomic_DNA"/>
</dbReference>
<organism evidence="6 7">
    <name type="scientific">Saccharopolyspora oryzae</name>
    <dbReference type="NCBI Taxonomy" id="2997343"/>
    <lineage>
        <taxon>Bacteria</taxon>
        <taxon>Bacillati</taxon>
        <taxon>Actinomycetota</taxon>
        <taxon>Actinomycetes</taxon>
        <taxon>Pseudonocardiales</taxon>
        <taxon>Pseudonocardiaceae</taxon>
        <taxon>Saccharopolyspora</taxon>
    </lineage>
</organism>
<sequence>MRQERPHKHIHHDDDPPAPAPRGADRRHELDGATESLLDDIDDVLEDNAAEFVRSYVQKGGQ</sequence>
<dbReference type="RefSeq" id="WP_270950943.1">
    <property type="nucleotide sequence ID" value="NZ_JAQGLA010000040.1"/>
</dbReference>
<feature type="region of interest" description="Disordered" evidence="5">
    <location>
        <begin position="1"/>
        <end position="33"/>
    </location>
</feature>
<keyword evidence="7" id="KW-1185">Reference proteome</keyword>
<dbReference type="InterPro" id="IPR008515">
    <property type="entry name" value="Ubiquitin-like_Pup"/>
</dbReference>
<feature type="compositionally biased region" description="Basic residues" evidence="5">
    <location>
        <begin position="1"/>
        <end position="10"/>
    </location>
</feature>
<dbReference type="Pfam" id="PF05639">
    <property type="entry name" value="Pup"/>
    <property type="match status" value="1"/>
</dbReference>
<evidence type="ECO:0000256" key="5">
    <source>
        <dbReference type="SAM" id="MobiDB-lite"/>
    </source>
</evidence>
<comment type="caution">
    <text evidence="6">The sequence shown here is derived from an EMBL/GenBank/DDBJ whole genome shotgun (WGS) entry which is preliminary data.</text>
</comment>
<reference evidence="6 7" key="1">
    <citation type="submission" date="2022-11" db="EMBL/GenBank/DDBJ databases">
        <title>Draft genome sequence of Saccharopolyspora sp. WRP15-2 isolated from rhizosphere soils of wild rice in Thailand.</title>
        <authorList>
            <person name="Duangmal K."/>
            <person name="Kammanee S."/>
            <person name="Muangham S."/>
        </authorList>
    </citation>
    <scope>NUCLEOTIDE SEQUENCE [LARGE SCALE GENOMIC DNA]</scope>
    <source>
        <strain evidence="6 7">WRP15-2</strain>
    </source>
</reference>
<evidence type="ECO:0000313" key="6">
    <source>
        <dbReference type="EMBL" id="MDA3628176.1"/>
    </source>
</evidence>
<comment type="similarity">
    <text evidence="2">Belongs to the prokaryotic ubiquitin-like protein family.</text>
</comment>
<gene>
    <name evidence="6" type="ORF">OU415_22265</name>
</gene>
<comment type="pathway">
    <text evidence="1">Protein degradation; proteasomal Pup-dependent pathway.</text>
</comment>
<dbReference type="NCBIfam" id="TIGR03687">
    <property type="entry name" value="pupylate_cterm"/>
    <property type="match status" value="1"/>
</dbReference>
<evidence type="ECO:0000313" key="7">
    <source>
        <dbReference type="Proteomes" id="UP001210380"/>
    </source>
</evidence>
<evidence type="ECO:0000256" key="1">
    <source>
        <dbReference type="ARBA" id="ARBA00004707"/>
    </source>
</evidence>
<protein>
    <recommendedName>
        <fullName evidence="3">Prokaryotic ubiquitin-like protein Pup</fullName>
    </recommendedName>
    <alternativeName>
        <fullName evidence="4">Bacterial ubiquitin-like modifier</fullName>
    </alternativeName>
</protein>
<evidence type="ECO:0000256" key="3">
    <source>
        <dbReference type="ARBA" id="ARBA00016748"/>
    </source>
</evidence>
<proteinExistence type="inferred from homology"/>
<evidence type="ECO:0000256" key="2">
    <source>
        <dbReference type="ARBA" id="ARBA00010616"/>
    </source>
</evidence>
<accession>A0ABT4V2I3</accession>